<feature type="transmembrane region" description="Helical" evidence="1">
    <location>
        <begin position="106"/>
        <end position="128"/>
    </location>
</feature>
<gene>
    <name evidence="3" type="ORF">E4T21_20890</name>
</gene>
<sequence>MQRDIGKPLFDLVLLVTAAAAFALSTTLRNVEIAGDLSASFFPKLISGLIVLLVIPCLIKDIREWRAAGEGSPASKETGSVRNVAQWGLIIVLAAGYILIFEAFGYIPSTALFTFFCIIGLAVVSGTWGQLSAMARLKSVLMASVFAVILAVAVFYVFTELFEIPLPD</sequence>
<keyword evidence="1" id="KW-0812">Transmembrane</keyword>
<feature type="domain" description="DUF1468" evidence="2">
    <location>
        <begin position="12"/>
        <end position="167"/>
    </location>
</feature>
<dbReference type="Pfam" id="PF07331">
    <property type="entry name" value="TctB"/>
    <property type="match status" value="1"/>
</dbReference>
<dbReference type="RefSeq" id="WP_149286870.1">
    <property type="nucleotide sequence ID" value="NZ_CP038437.2"/>
</dbReference>
<evidence type="ECO:0000259" key="2">
    <source>
        <dbReference type="Pfam" id="PF07331"/>
    </source>
</evidence>
<dbReference type="KEGG" id="hbh:E4T21_20890"/>
<protein>
    <submittedName>
        <fullName evidence="3">Tripartite tricarboxylate transporter TctB family protein</fullName>
    </submittedName>
</protein>
<evidence type="ECO:0000256" key="1">
    <source>
        <dbReference type="SAM" id="Phobius"/>
    </source>
</evidence>
<dbReference type="AlphaFoldDB" id="A0A5C1NLP5"/>
<dbReference type="InterPro" id="IPR009936">
    <property type="entry name" value="DUF1468"/>
</dbReference>
<evidence type="ECO:0000313" key="3">
    <source>
        <dbReference type="EMBL" id="QEM83750.1"/>
    </source>
</evidence>
<reference evidence="3" key="1">
    <citation type="submission" date="2021-02" db="EMBL/GenBank/DDBJ databases">
        <title>Strain Y2R2, a novel species of the genus Halomonas.</title>
        <authorList>
            <person name="Huang H."/>
        </authorList>
    </citation>
    <scope>NUCLEOTIDE SEQUENCE</scope>
    <source>
        <strain evidence="3">Y2R2</strain>
    </source>
</reference>
<accession>A0A5C1NLP5</accession>
<keyword evidence="4" id="KW-1185">Reference proteome</keyword>
<organism evidence="3 4">
    <name type="scientific">Halomonas binhaiensis</name>
    <dbReference type="NCBI Taxonomy" id="2562282"/>
    <lineage>
        <taxon>Bacteria</taxon>
        <taxon>Pseudomonadati</taxon>
        <taxon>Pseudomonadota</taxon>
        <taxon>Gammaproteobacteria</taxon>
        <taxon>Oceanospirillales</taxon>
        <taxon>Halomonadaceae</taxon>
        <taxon>Halomonas</taxon>
    </lineage>
</organism>
<dbReference type="OrthoDB" id="6166065at2"/>
<evidence type="ECO:0000313" key="4">
    <source>
        <dbReference type="Proteomes" id="UP000324285"/>
    </source>
</evidence>
<name>A0A5C1NLP5_9GAMM</name>
<dbReference type="EMBL" id="CP038437">
    <property type="protein sequence ID" value="QEM83750.1"/>
    <property type="molecule type" value="Genomic_DNA"/>
</dbReference>
<keyword evidence="1" id="KW-0472">Membrane</keyword>
<keyword evidence="1" id="KW-1133">Transmembrane helix</keyword>
<feature type="transmembrane region" description="Helical" evidence="1">
    <location>
        <begin position="80"/>
        <end position="100"/>
    </location>
</feature>
<feature type="transmembrane region" description="Helical" evidence="1">
    <location>
        <begin position="140"/>
        <end position="158"/>
    </location>
</feature>
<dbReference type="Proteomes" id="UP000324285">
    <property type="component" value="Chromosome"/>
</dbReference>
<proteinExistence type="predicted"/>
<feature type="transmembrane region" description="Helical" evidence="1">
    <location>
        <begin position="39"/>
        <end position="59"/>
    </location>
</feature>